<evidence type="ECO:0000256" key="4">
    <source>
        <dbReference type="ARBA" id="ARBA00022679"/>
    </source>
</evidence>
<dbReference type="SUPFAM" id="SSF53383">
    <property type="entry name" value="PLP-dependent transferases"/>
    <property type="match status" value="1"/>
</dbReference>
<evidence type="ECO:0000256" key="6">
    <source>
        <dbReference type="RuleBase" id="RU000481"/>
    </source>
</evidence>
<dbReference type="eggNOG" id="COG0436">
    <property type="taxonomic scope" value="Bacteria"/>
</dbReference>
<keyword evidence="4 6" id="KW-0808">Transferase</keyword>
<dbReference type="HOGENOM" id="CLU_017584_4_3_9"/>
<dbReference type="GO" id="GO:0008483">
    <property type="term" value="F:transaminase activity"/>
    <property type="evidence" value="ECO:0007669"/>
    <property type="project" value="UniProtKB-KW"/>
</dbReference>
<dbReference type="Proteomes" id="UP000003100">
    <property type="component" value="Unassembled WGS sequence"/>
</dbReference>
<dbReference type="GeneID" id="86821421"/>
<dbReference type="InterPro" id="IPR004839">
    <property type="entry name" value="Aminotransferase_I/II_large"/>
</dbReference>
<dbReference type="InterPro" id="IPR050596">
    <property type="entry name" value="AspAT/PAT-like"/>
</dbReference>
<comment type="cofactor">
    <cofactor evidence="1 6">
        <name>pyridoxal 5'-phosphate</name>
        <dbReference type="ChEBI" id="CHEBI:597326"/>
    </cofactor>
</comment>
<dbReference type="GO" id="GO:0030170">
    <property type="term" value="F:pyridoxal phosphate binding"/>
    <property type="evidence" value="ECO:0007669"/>
    <property type="project" value="InterPro"/>
</dbReference>
<dbReference type="InterPro" id="IPR015424">
    <property type="entry name" value="PyrdxlP-dep_Trfase"/>
</dbReference>
<evidence type="ECO:0000313" key="8">
    <source>
        <dbReference type="EMBL" id="EEG50928.1"/>
    </source>
</evidence>
<dbReference type="PROSITE" id="PS00105">
    <property type="entry name" value="AA_TRANSFER_CLASS_1"/>
    <property type="match status" value="1"/>
</dbReference>
<reference evidence="8 9" key="2">
    <citation type="submission" date="2009-02" db="EMBL/GenBank/DDBJ databases">
        <title>Draft genome sequence of Blautia hydrogenotrophica DSM 10507 (Ruminococcus hydrogenotrophicus DSM 10507).</title>
        <authorList>
            <person name="Sudarsanam P."/>
            <person name="Ley R."/>
            <person name="Guruge J."/>
            <person name="Turnbaugh P.J."/>
            <person name="Mahowald M."/>
            <person name="Liep D."/>
            <person name="Gordon J."/>
        </authorList>
    </citation>
    <scope>NUCLEOTIDE SEQUENCE [LARGE SCALE GENOMIC DNA]</scope>
    <source>
        <strain evidence="9">DSM 10507 / JCM 14656 / S5a33</strain>
    </source>
</reference>
<keyword evidence="9" id="KW-1185">Reference proteome</keyword>
<dbReference type="RefSeq" id="WP_005944788.1">
    <property type="nucleotide sequence ID" value="NZ_CP136423.1"/>
</dbReference>
<comment type="similarity">
    <text evidence="2 6">Belongs to the class-I pyridoxal-phosphate-dependent aminotransferase family.</text>
</comment>
<dbReference type="GO" id="GO:0006520">
    <property type="term" value="P:amino acid metabolic process"/>
    <property type="evidence" value="ECO:0007669"/>
    <property type="project" value="InterPro"/>
</dbReference>
<dbReference type="FunFam" id="3.40.640.10:FF:000033">
    <property type="entry name" value="Aspartate aminotransferase"/>
    <property type="match status" value="1"/>
</dbReference>
<dbReference type="PANTHER" id="PTHR46383:SF1">
    <property type="entry name" value="ASPARTATE AMINOTRANSFERASE"/>
    <property type="match status" value="1"/>
</dbReference>
<evidence type="ECO:0000259" key="7">
    <source>
        <dbReference type="Pfam" id="PF00155"/>
    </source>
</evidence>
<protein>
    <recommendedName>
        <fullName evidence="6">Aminotransferase</fullName>
        <ecNumber evidence="6">2.6.1.-</ecNumber>
    </recommendedName>
</protein>
<dbReference type="AlphaFoldDB" id="C0CH17"/>
<dbReference type="InterPro" id="IPR015422">
    <property type="entry name" value="PyrdxlP-dep_Trfase_small"/>
</dbReference>
<evidence type="ECO:0000313" key="9">
    <source>
        <dbReference type="Proteomes" id="UP000003100"/>
    </source>
</evidence>
<dbReference type="InterPro" id="IPR015421">
    <property type="entry name" value="PyrdxlP-dep_Trfase_major"/>
</dbReference>
<evidence type="ECO:0000256" key="1">
    <source>
        <dbReference type="ARBA" id="ARBA00001933"/>
    </source>
</evidence>
<dbReference type="EC" id="2.6.1.-" evidence="6"/>
<reference evidence="8 9" key="1">
    <citation type="submission" date="2009-01" db="EMBL/GenBank/DDBJ databases">
        <authorList>
            <person name="Fulton L."/>
            <person name="Clifton S."/>
            <person name="Fulton B."/>
            <person name="Xu J."/>
            <person name="Minx P."/>
            <person name="Pepin K.H."/>
            <person name="Johnson M."/>
            <person name="Bhonagiri V."/>
            <person name="Nash W.E."/>
            <person name="Mardis E.R."/>
            <person name="Wilson R.K."/>
        </authorList>
    </citation>
    <scope>NUCLEOTIDE SEQUENCE [LARGE SCALE GENOMIC DNA]</scope>
    <source>
        <strain evidence="9">DSM 10507 / JCM 14656 / S5a33</strain>
    </source>
</reference>
<sequence>MPKISRRASQTPSSKIRRVFNKSLGHDDWVKFTVGEPDFDTDQTIIEAAYQAALMGNTHYVHNAGIFPLRQQLAKKFYEDQHLTVNPETELMVTNGGTEAIYLALQAIVEPGDEVIMPGPQWTPYPMLTTLNHGKAVICKVHEKDGFQYTEENLRRSITPNSRILILNSPCNPTGGMAGRSTLEMVAKVAKEFDLWVLSDEVYEKLVYDGNEHISIASLPEMKERTIIINSFSKSYAMTGWRVGFMMAPAALMQVMVKLHELETSCCNVPAQYAALAALNMDQVVTGRMLEQYAKRREILVKGLNRISGVSCVPPKGTFYAFANVKELGVPSDELVERMMDEVGLAVVPGTAFGEDGEGFLRFSFAVSEKTIEEGLERFETFVKSLRQ</sequence>
<dbReference type="PANTHER" id="PTHR46383">
    <property type="entry name" value="ASPARTATE AMINOTRANSFERASE"/>
    <property type="match status" value="1"/>
</dbReference>
<accession>C0CH17</accession>
<feature type="domain" description="Aminotransferase class I/classII large" evidence="7">
    <location>
        <begin position="28"/>
        <end position="379"/>
    </location>
</feature>
<gene>
    <name evidence="8" type="ORF">RUMHYD_00130</name>
</gene>
<evidence type="ECO:0000256" key="3">
    <source>
        <dbReference type="ARBA" id="ARBA00022576"/>
    </source>
</evidence>
<dbReference type="EMBL" id="ACBZ01000003">
    <property type="protein sequence ID" value="EEG50928.1"/>
    <property type="molecule type" value="Genomic_DNA"/>
</dbReference>
<dbReference type="InterPro" id="IPR004838">
    <property type="entry name" value="NHTrfase_class1_PyrdxlP-BS"/>
</dbReference>
<dbReference type="CDD" id="cd00609">
    <property type="entry name" value="AAT_like"/>
    <property type="match status" value="1"/>
</dbReference>
<proteinExistence type="inferred from homology"/>
<dbReference type="Gene3D" id="3.40.640.10">
    <property type="entry name" value="Type I PLP-dependent aspartate aminotransferase-like (Major domain)"/>
    <property type="match status" value="1"/>
</dbReference>
<evidence type="ECO:0000256" key="5">
    <source>
        <dbReference type="ARBA" id="ARBA00022898"/>
    </source>
</evidence>
<dbReference type="Pfam" id="PF00155">
    <property type="entry name" value="Aminotran_1_2"/>
    <property type="match status" value="1"/>
</dbReference>
<name>C0CH17_BLAHS</name>
<keyword evidence="3 6" id="KW-0032">Aminotransferase</keyword>
<dbReference type="Gene3D" id="3.90.1150.10">
    <property type="entry name" value="Aspartate Aminotransferase, domain 1"/>
    <property type="match status" value="1"/>
</dbReference>
<dbReference type="PATRIC" id="fig|476272.21.peg.3136"/>
<organism evidence="8 9">
    <name type="scientific">Blautia hydrogenotrophica (strain DSM 10507 / JCM 14656 / S5a33)</name>
    <name type="common">Ruminococcus hydrogenotrophicus</name>
    <dbReference type="NCBI Taxonomy" id="476272"/>
    <lineage>
        <taxon>Bacteria</taxon>
        <taxon>Bacillati</taxon>
        <taxon>Bacillota</taxon>
        <taxon>Clostridia</taxon>
        <taxon>Lachnospirales</taxon>
        <taxon>Lachnospiraceae</taxon>
        <taxon>Blautia</taxon>
    </lineage>
</organism>
<keyword evidence="5" id="KW-0663">Pyridoxal phosphate</keyword>
<evidence type="ECO:0000256" key="2">
    <source>
        <dbReference type="ARBA" id="ARBA00007441"/>
    </source>
</evidence>